<sequence>MNDPTIHLDGHIDVPEERRAGVAAALAEHVALSRAEPGCLTFELRWSVDPPGRLLVSESFVDEAAFAAHQERMKNSAWFAVTAGLARHYAIRKGG</sequence>
<keyword evidence="3" id="KW-1185">Reference proteome</keyword>
<dbReference type="EMBL" id="JACHOO010000001">
    <property type="protein sequence ID" value="MBB5751558.1"/>
    <property type="molecule type" value="Genomic_DNA"/>
</dbReference>
<dbReference type="SUPFAM" id="SSF54909">
    <property type="entry name" value="Dimeric alpha+beta barrel"/>
    <property type="match status" value="1"/>
</dbReference>
<name>A0A7W9FKU2_9HYPH</name>
<dbReference type="Pfam" id="PF03992">
    <property type="entry name" value="ABM"/>
    <property type="match status" value="1"/>
</dbReference>
<organism evidence="2 3">
    <name type="scientific">Prosthecomicrobium pneumaticum</name>
    <dbReference type="NCBI Taxonomy" id="81895"/>
    <lineage>
        <taxon>Bacteria</taxon>
        <taxon>Pseudomonadati</taxon>
        <taxon>Pseudomonadota</taxon>
        <taxon>Alphaproteobacteria</taxon>
        <taxon>Hyphomicrobiales</taxon>
        <taxon>Kaistiaceae</taxon>
        <taxon>Prosthecomicrobium</taxon>
    </lineage>
</organism>
<dbReference type="RefSeq" id="WP_183852333.1">
    <property type="nucleotide sequence ID" value="NZ_JACHOO010000001.1"/>
</dbReference>
<dbReference type="AlphaFoldDB" id="A0A7W9FKU2"/>
<dbReference type="GO" id="GO:0004497">
    <property type="term" value="F:monooxygenase activity"/>
    <property type="evidence" value="ECO:0007669"/>
    <property type="project" value="UniProtKB-KW"/>
</dbReference>
<dbReference type="Gene3D" id="3.30.70.100">
    <property type="match status" value="1"/>
</dbReference>
<comment type="caution">
    <text evidence="2">The sequence shown here is derived from an EMBL/GenBank/DDBJ whole genome shotgun (WGS) entry which is preliminary data.</text>
</comment>
<dbReference type="InterPro" id="IPR007138">
    <property type="entry name" value="ABM_dom"/>
</dbReference>
<evidence type="ECO:0000259" key="1">
    <source>
        <dbReference type="Pfam" id="PF03992"/>
    </source>
</evidence>
<gene>
    <name evidence="2" type="ORF">GGQ63_000601</name>
</gene>
<reference evidence="2 3" key="1">
    <citation type="submission" date="2020-08" db="EMBL/GenBank/DDBJ databases">
        <title>Genomic Encyclopedia of Type Strains, Phase IV (KMG-IV): sequencing the most valuable type-strain genomes for metagenomic binning, comparative biology and taxonomic classification.</title>
        <authorList>
            <person name="Goeker M."/>
        </authorList>
    </citation>
    <scope>NUCLEOTIDE SEQUENCE [LARGE SCALE GENOMIC DNA]</scope>
    <source>
        <strain evidence="2 3">DSM 16268</strain>
    </source>
</reference>
<dbReference type="Proteomes" id="UP000523821">
    <property type="component" value="Unassembled WGS sequence"/>
</dbReference>
<protein>
    <submittedName>
        <fullName evidence="2">Quinol monooxygenase YgiN</fullName>
    </submittedName>
</protein>
<keyword evidence="2" id="KW-0503">Monooxygenase</keyword>
<feature type="domain" description="ABM" evidence="1">
    <location>
        <begin position="6"/>
        <end position="72"/>
    </location>
</feature>
<keyword evidence="2" id="KW-0560">Oxidoreductase</keyword>
<proteinExistence type="predicted"/>
<evidence type="ECO:0000313" key="2">
    <source>
        <dbReference type="EMBL" id="MBB5751558.1"/>
    </source>
</evidence>
<dbReference type="InterPro" id="IPR011008">
    <property type="entry name" value="Dimeric_a/b-barrel"/>
</dbReference>
<evidence type="ECO:0000313" key="3">
    <source>
        <dbReference type="Proteomes" id="UP000523821"/>
    </source>
</evidence>
<accession>A0A7W9FKU2</accession>